<reference evidence="2" key="1">
    <citation type="journal article" date="2012" name="Proc. Natl. Acad. Sci. U.S.A.">
        <title>Genome sequence of the button mushroom Agaricus bisporus reveals mechanisms governing adaptation to a humic-rich ecological niche.</title>
        <authorList>
            <person name="Morin E."/>
            <person name="Kohler A."/>
            <person name="Baker A.R."/>
            <person name="Foulongne-Oriol M."/>
            <person name="Lombard V."/>
            <person name="Nagy L.G."/>
            <person name="Ohm R.A."/>
            <person name="Patyshakuliyeva A."/>
            <person name="Brun A."/>
            <person name="Aerts A.L."/>
            <person name="Bailey A.M."/>
            <person name="Billette C."/>
            <person name="Coutinho P.M."/>
            <person name="Deakin G."/>
            <person name="Doddapaneni H."/>
            <person name="Floudas D."/>
            <person name="Grimwood J."/>
            <person name="Hilden K."/>
            <person name="Kuees U."/>
            <person name="LaButti K.M."/>
            <person name="Lapidus A."/>
            <person name="Lindquist E.A."/>
            <person name="Lucas S.M."/>
            <person name="Murat C."/>
            <person name="Riley R.W."/>
            <person name="Salamov A.A."/>
            <person name="Schmutz J."/>
            <person name="Subramanian V."/>
            <person name="Woesten H.A.B."/>
            <person name="Xu J."/>
            <person name="Eastwood D.C."/>
            <person name="Foster G.D."/>
            <person name="Sonnenberg A.S."/>
            <person name="Cullen D."/>
            <person name="de Vries R.P."/>
            <person name="Lundell T."/>
            <person name="Hibbett D.S."/>
            <person name="Henrissat B."/>
            <person name="Burton K.S."/>
            <person name="Kerrigan R.W."/>
            <person name="Challen M.P."/>
            <person name="Grigoriev I.V."/>
            <person name="Martin F."/>
        </authorList>
    </citation>
    <scope>NUCLEOTIDE SEQUENCE [LARGE SCALE GENOMIC DNA]</scope>
    <source>
        <strain evidence="2">JB137-S8 / ATCC MYA-4627 / FGSC 10392</strain>
    </source>
</reference>
<dbReference type="InParanoid" id="K5X4T4"/>
<dbReference type="GeneID" id="18824484"/>
<organism evidence="1 2">
    <name type="scientific">Agaricus bisporus var. burnettii (strain JB137-S8 / ATCC MYA-4627 / FGSC 10392)</name>
    <name type="common">White button mushroom</name>
    <dbReference type="NCBI Taxonomy" id="597362"/>
    <lineage>
        <taxon>Eukaryota</taxon>
        <taxon>Fungi</taxon>
        <taxon>Dikarya</taxon>
        <taxon>Basidiomycota</taxon>
        <taxon>Agaricomycotina</taxon>
        <taxon>Agaricomycetes</taxon>
        <taxon>Agaricomycetidae</taxon>
        <taxon>Agaricales</taxon>
        <taxon>Agaricineae</taxon>
        <taxon>Agaricaceae</taxon>
        <taxon>Agaricus</taxon>
    </lineage>
</organism>
<dbReference type="KEGG" id="abp:AGABI1DRAFT114824"/>
<dbReference type="Proteomes" id="UP000008493">
    <property type="component" value="Unassembled WGS sequence"/>
</dbReference>
<sequence length="51" mass="5831">MARCRYNKLGLTKDAAYGSLCHLCAVVKVPAPDEADDEDLEYIHKLFRDFQ</sequence>
<name>K5X4T4_AGABU</name>
<evidence type="ECO:0000313" key="2">
    <source>
        <dbReference type="Proteomes" id="UP000008493"/>
    </source>
</evidence>
<dbReference type="RefSeq" id="XP_007331339.1">
    <property type="nucleotide sequence ID" value="XM_007331277.1"/>
</dbReference>
<dbReference type="HOGENOM" id="CLU_3105792_0_0_1"/>
<evidence type="ECO:0000313" key="1">
    <source>
        <dbReference type="EMBL" id="EKM77957.1"/>
    </source>
</evidence>
<accession>K5X4T4</accession>
<keyword evidence="2" id="KW-1185">Reference proteome</keyword>
<gene>
    <name evidence="1" type="ORF">AGABI1DRAFT_114824</name>
</gene>
<dbReference type="AlphaFoldDB" id="K5X4T4"/>
<proteinExistence type="predicted"/>
<protein>
    <submittedName>
        <fullName evidence="1">Uncharacterized protein</fullName>
    </submittedName>
</protein>
<dbReference type="EMBL" id="JH971393">
    <property type="protein sequence ID" value="EKM77957.1"/>
    <property type="molecule type" value="Genomic_DNA"/>
</dbReference>